<evidence type="ECO:0000313" key="5">
    <source>
        <dbReference type="EMBL" id="STR00335.1"/>
    </source>
</evidence>
<dbReference type="InterPro" id="IPR001082">
    <property type="entry name" value="Pilin"/>
</dbReference>
<evidence type="ECO:0000259" key="4">
    <source>
        <dbReference type="Pfam" id="PF13828"/>
    </source>
</evidence>
<dbReference type="Proteomes" id="UP000254293">
    <property type="component" value="Unassembled WGS sequence"/>
</dbReference>
<dbReference type="Pfam" id="PF13828">
    <property type="entry name" value="DUF4190"/>
    <property type="match status" value="1"/>
</dbReference>
<dbReference type="InterPro" id="IPR045584">
    <property type="entry name" value="Pilin-like"/>
</dbReference>
<dbReference type="RefSeq" id="WP_115307620.1">
    <property type="nucleotide sequence ID" value="NZ_UGJJ01000001.1"/>
</dbReference>
<protein>
    <recommendedName>
        <fullName evidence="4">DUF4190 domain-containing protein</fullName>
    </recommendedName>
</protein>
<proteinExistence type="inferred from homology"/>
<keyword evidence="3" id="KW-1133">Transmembrane helix</keyword>
<name>A0A377R001_9NEIS</name>
<keyword evidence="6" id="KW-1185">Reference proteome</keyword>
<accession>A0A377R001</accession>
<evidence type="ECO:0000256" key="1">
    <source>
        <dbReference type="ARBA" id="ARBA00005233"/>
    </source>
</evidence>
<feature type="compositionally biased region" description="Basic and acidic residues" evidence="2">
    <location>
        <begin position="1"/>
        <end position="21"/>
    </location>
</feature>
<gene>
    <name evidence="5" type="ORF">NCTC13336_00537</name>
</gene>
<comment type="similarity">
    <text evidence="1">Belongs to the N-Me-Phe pilin family.</text>
</comment>
<keyword evidence="3" id="KW-0812">Transmembrane</keyword>
<feature type="domain" description="DUF4190" evidence="4">
    <location>
        <begin position="59"/>
        <end position="119"/>
    </location>
</feature>
<dbReference type="GO" id="GO:0009289">
    <property type="term" value="C:pilus"/>
    <property type="evidence" value="ECO:0007669"/>
    <property type="project" value="InterPro"/>
</dbReference>
<dbReference type="InterPro" id="IPR025241">
    <property type="entry name" value="DUF4190"/>
</dbReference>
<organism evidence="5 6">
    <name type="scientific">Kingella potus</name>
    <dbReference type="NCBI Taxonomy" id="265175"/>
    <lineage>
        <taxon>Bacteria</taxon>
        <taxon>Pseudomonadati</taxon>
        <taxon>Pseudomonadota</taxon>
        <taxon>Betaproteobacteria</taxon>
        <taxon>Neisseriales</taxon>
        <taxon>Neisseriaceae</taxon>
        <taxon>Kingella</taxon>
    </lineage>
</organism>
<feature type="region of interest" description="Disordered" evidence="2">
    <location>
        <begin position="1"/>
        <end position="39"/>
    </location>
</feature>
<dbReference type="SUPFAM" id="SSF54523">
    <property type="entry name" value="Pili subunits"/>
    <property type="match status" value="1"/>
</dbReference>
<dbReference type="OrthoDB" id="8592370at2"/>
<feature type="transmembrane region" description="Helical" evidence="3">
    <location>
        <begin position="103"/>
        <end position="125"/>
    </location>
</feature>
<sequence length="234" mass="25811">MHDHNKPHNRQPEDDGIRDQDDIIITGSVRPNPRPEDDGRYYQATQQQLRRAKSTNGFAIASLVCAIIGIGWYAPLILGPLAVLFGHIARGQIRREGQDGNGLAIAGLLMGYLQFVFLGCLPAFLEYDTRNQLTEAYGELGIPLAKLGDEIAAGKKNAGFTLPPSSRYWQEAYTRDGTVYARLKTDSSLPSSVSGNTIVYTPRIHNGTVSWRCDFAGDIQRSYLPRKCAGVKTE</sequence>
<keyword evidence="3" id="KW-0472">Membrane</keyword>
<dbReference type="Pfam" id="PF00114">
    <property type="entry name" value="Pilin"/>
    <property type="match status" value="1"/>
</dbReference>
<feature type="transmembrane region" description="Helical" evidence="3">
    <location>
        <begin position="58"/>
        <end position="83"/>
    </location>
</feature>
<reference evidence="5 6" key="1">
    <citation type="submission" date="2018-06" db="EMBL/GenBank/DDBJ databases">
        <authorList>
            <consortium name="Pathogen Informatics"/>
            <person name="Doyle S."/>
        </authorList>
    </citation>
    <scope>NUCLEOTIDE SEQUENCE [LARGE SCALE GENOMIC DNA]</scope>
    <source>
        <strain evidence="5 6">NCTC13336</strain>
    </source>
</reference>
<dbReference type="Gene3D" id="3.30.700.10">
    <property type="entry name" value="Glycoprotein, Type 4 Pilin"/>
    <property type="match status" value="1"/>
</dbReference>
<evidence type="ECO:0000313" key="6">
    <source>
        <dbReference type="Proteomes" id="UP000254293"/>
    </source>
</evidence>
<dbReference type="GO" id="GO:0007155">
    <property type="term" value="P:cell adhesion"/>
    <property type="evidence" value="ECO:0007669"/>
    <property type="project" value="InterPro"/>
</dbReference>
<dbReference type="AlphaFoldDB" id="A0A377R001"/>
<evidence type="ECO:0000256" key="3">
    <source>
        <dbReference type="SAM" id="Phobius"/>
    </source>
</evidence>
<evidence type="ECO:0000256" key="2">
    <source>
        <dbReference type="SAM" id="MobiDB-lite"/>
    </source>
</evidence>
<dbReference type="EMBL" id="UGJJ01000001">
    <property type="protein sequence ID" value="STR00335.1"/>
    <property type="molecule type" value="Genomic_DNA"/>
</dbReference>